<evidence type="ECO:0000313" key="2">
    <source>
        <dbReference type="EMBL" id="GIX69813.1"/>
    </source>
</evidence>
<reference evidence="2 3" key="1">
    <citation type="submission" date="2021-06" db="EMBL/GenBank/DDBJ databases">
        <title>Caerostris extrusa draft genome.</title>
        <authorList>
            <person name="Kono N."/>
            <person name="Arakawa K."/>
        </authorList>
    </citation>
    <scope>NUCLEOTIDE SEQUENCE [LARGE SCALE GENOMIC DNA]</scope>
</reference>
<comment type="caution">
    <text evidence="2">The sequence shown here is derived from an EMBL/GenBank/DDBJ whole genome shotgun (WGS) entry which is preliminary data.</text>
</comment>
<feature type="region of interest" description="Disordered" evidence="1">
    <location>
        <begin position="1"/>
        <end position="25"/>
    </location>
</feature>
<evidence type="ECO:0000256" key="1">
    <source>
        <dbReference type="SAM" id="MobiDB-lite"/>
    </source>
</evidence>
<gene>
    <name evidence="2" type="ORF">CEXT_55671</name>
</gene>
<accession>A0AAV4MD44</accession>
<name>A0AAV4MD44_CAEEX</name>
<keyword evidence="3" id="KW-1185">Reference proteome</keyword>
<dbReference type="AlphaFoldDB" id="A0AAV4MD44"/>
<protein>
    <submittedName>
        <fullName evidence="2">Uncharacterized protein</fullName>
    </submittedName>
</protein>
<dbReference type="EMBL" id="BPLR01019622">
    <property type="protein sequence ID" value="GIX69813.1"/>
    <property type="molecule type" value="Genomic_DNA"/>
</dbReference>
<feature type="non-terminal residue" evidence="2">
    <location>
        <position position="61"/>
    </location>
</feature>
<proteinExistence type="predicted"/>
<sequence>MPKVPRKTEQTPPSQAAGVARQDFTAKNPEQLEGVSFASMVQRSSTTPSLVPTTGNCAQSS</sequence>
<evidence type="ECO:0000313" key="3">
    <source>
        <dbReference type="Proteomes" id="UP001054945"/>
    </source>
</evidence>
<dbReference type="Proteomes" id="UP001054945">
    <property type="component" value="Unassembled WGS sequence"/>
</dbReference>
<organism evidence="2 3">
    <name type="scientific">Caerostris extrusa</name>
    <name type="common">Bark spider</name>
    <name type="synonym">Caerostris bankana</name>
    <dbReference type="NCBI Taxonomy" id="172846"/>
    <lineage>
        <taxon>Eukaryota</taxon>
        <taxon>Metazoa</taxon>
        <taxon>Ecdysozoa</taxon>
        <taxon>Arthropoda</taxon>
        <taxon>Chelicerata</taxon>
        <taxon>Arachnida</taxon>
        <taxon>Araneae</taxon>
        <taxon>Araneomorphae</taxon>
        <taxon>Entelegynae</taxon>
        <taxon>Araneoidea</taxon>
        <taxon>Araneidae</taxon>
        <taxon>Caerostris</taxon>
    </lineage>
</organism>
<feature type="region of interest" description="Disordered" evidence="1">
    <location>
        <begin position="39"/>
        <end position="61"/>
    </location>
</feature>